<dbReference type="AlphaFoldDB" id="A0A848LQT0"/>
<dbReference type="EMBL" id="JABBJJ010000218">
    <property type="protein sequence ID" value="NMO20002.1"/>
    <property type="molecule type" value="Genomic_DNA"/>
</dbReference>
<comment type="caution">
    <text evidence="1">The sequence shown here is derived from an EMBL/GenBank/DDBJ whole genome shotgun (WGS) entry which is preliminary data.</text>
</comment>
<evidence type="ECO:0000313" key="2">
    <source>
        <dbReference type="Proteomes" id="UP000518300"/>
    </source>
</evidence>
<organism evidence="1 2">
    <name type="scientific">Pyxidicoccus fallax</name>
    <dbReference type="NCBI Taxonomy" id="394095"/>
    <lineage>
        <taxon>Bacteria</taxon>
        <taxon>Pseudomonadati</taxon>
        <taxon>Myxococcota</taxon>
        <taxon>Myxococcia</taxon>
        <taxon>Myxococcales</taxon>
        <taxon>Cystobacterineae</taxon>
        <taxon>Myxococcaceae</taxon>
        <taxon>Pyxidicoccus</taxon>
    </lineage>
</organism>
<reference evidence="1 2" key="1">
    <citation type="submission" date="2020-04" db="EMBL/GenBank/DDBJ databases">
        <title>Draft genome of Pyxidicoccus fallax type strain.</title>
        <authorList>
            <person name="Whitworth D.E."/>
        </authorList>
    </citation>
    <scope>NUCLEOTIDE SEQUENCE [LARGE SCALE GENOMIC DNA]</scope>
    <source>
        <strain evidence="1 2">DSM 14698</strain>
    </source>
</reference>
<dbReference type="Pfam" id="PF19564">
    <property type="entry name" value="DUF6086"/>
    <property type="match status" value="1"/>
</dbReference>
<protein>
    <submittedName>
        <fullName evidence="1">Uncharacterized protein</fullName>
    </submittedName>
</protein>
<evidence type="ECO:0000313" key="1">
    <source>
        <dbReference type="EMBL" id="NMO20002.1"/>
    </source>
</evidence>
<accession>A0A848LQT0</accession>
<dbReference type="RefSeq" id="WP_169349234.1">
    <property type="nucleotide sequence ID" value="NZ_JABBJJ010000218.1"/>
</dbReference>
<keyword evidence="2" id="KW-1185">Reference proteome</keyword>
<sequence length="116" mass="12543">MSIYFMTPNKRDVWNPASVTGRLFCEQVESVARLLDVESGLGAVVSDEVVVNDEKFVSFVQSFAERLLRTSAESGAYLLLEGCFSIAGALAVKLGARLPDDDTIATLVSEGRRIVG</sequence>
<proteinExistence type="predicted"/>
<dbReference type="Proteomes" id="UP000518300">
    <property type="component" value="Unassembled WGS sequence"/>
</dbReference>
<dbReference type="InterPro" id="IPR045732">
    <property type="entry name" value="DUF6086"/>
</dbReference>
<gene>
    <name evidence="1" type="ORF">HG543_34840</name>
</gene>
<name>A0A848LQT0_9BACT</name>